<dbReference type="Proteomes" id="UP000189701">
    <property type="component" value="Unplaced"/>
</dbReference>
<sequence>MADKFFIAGAKKTEARVKDIFAVRQMTGEGLRDFLTRFIRGYLKELLSDKGRDNFARGCDQPQGPLKQPSPAHTIQMIIGGDNDTVINHIKFTTTYELKRTVAHERYARNPKGDCHTQAEYRSTSSAQQIRRMFNASINEAVSEEVDKSLANGSARESKYLQWVANVVMVKKKNGKWRMCVDFTDLNKACPKDSFALLHIDQLINATAGHELLSFLDAYSSYNQFLMVEEDQEKTIFITHRGTYCYKVMPFGLKNTGATYQRLVTKMFKEQLGKTMEAYIDDMLVKSTKKEDHISHLKEAFEILRKYRMKLNPEKCAFEILPEVEQEALHTSTHTDLWVLYTDGASNASGSGLALILKVFTGEVIRQSI</sequence>
<dbReference type="InterPro" id="IPR043128">
    <property type="entry name" value="Rev_trsase/Diguanyl_cyclase"/>
</dbReference>
<dbReference type="RefSeq" id="XP_009791685.1">
    <property type="nucleotide sequence ID" value="XM_009793383.1"/>
</dbReference>
<evidence type="ECO:0000313" key="3">
    <source>
        <dbReference type="RefSeq" id="XP_009791685.1"/>
    </source>
</evidence>
<dbReference type="PANTHER" id="PTHR24559:SF431">
    <property type="entry name" value="RNA-DIRECTED DNA POLYMERASE HOMOLOG"/>
    <property type="match status" value="1"/>
</dbReference>
<dbReference type="Gene3D" id="3.30.70.270">
    <property type="match status" value="1"/>
</dbReference>
<keyword evidence="2" id="KW-1185">Reference proteome</keyword>
<organism evidence="2 3">
    <name type="scientific">Nicotiana sylvestris</name>
    <name type="common">Wood tobacco</name>
    <name type="synonym">South American tobacco</name>
    <dbReference type="NCBI Taxonomy" id="4096"/>
    <lineage>
        <taxon>Eukaryota</taxon>
        <taxon>Viridiplantae</taxon>
        <taxon>Streptophyta</taxon>
        <taxon>Embryophyta</taxon>
        <taxon>Tracheophyta</taxon>
        <taxon>Spermatophyta</taxon>
        <taxon>Magnoliopsida</taxon>
        <taxon>eudicotyledons</taxon>
        <taxon>Gunneridae</taxon>
        <taxon>Pentapetalae</taxon>
        <taxon>asterids</taxon>
        <taxon>lamiids</taxon>
        <taxon>Solanales</taxon>
        <taxon>Solanaceae</taxon>
        <taxon>Nicotianoideae</taxon>
        <taxon>Nicotianeae</taxon>
        <taxon>Nicotiana</taxon>
    </lineage>
</organism>
<reference evidence="2" key="1">
    <citation type="journal article" date="2013" name="Genome Biol.">
        <title>Reference genomes and transcriptomes of Nicotiana sylvestris and Nicotiana tomentosiformis.</title>
        <authorList>
            <person name="Sierro N."/>
            <person name="Battey J.N."/>
            <person name="Ouadi S."/>
            <person name="Bovet L."/>
            <person name="Goepfert S."/>
            <person name="Bakaher N."/>
            <person name="Peitsch M.C."/>
            <person name="Ivanov N.V."/>
        </authorList>
    </citation>
    <scope>NUCLEOTIDE SEQUENCE [LARGE SCALE GENOMIC DNA]</scope>
</reference>
<dbReference type="Gene3D" id="3.10.10.10">
    <property type="entry name" value="HIV Type 1 Reverse Transcriptase, subunit A, domain 1"/>
    <property type="match status" value="1"/>
</dbReference>
<accession>A0A1U7XYS4</accession>
<dbReference type="CDD" id="cd01647">
    <property type="entry name" value="RT_LTR"/>
    <property type="match status" value="1"/>
</dbReference>
<dbReference type="STRING" id="4096.A0A1U7XYS4"/>
<dbReference type="Pfam" id="PF00078">
    <property type="entry name" value="RVT_1"/>
    <property type="match status" value="1"/>
</dbReference>
<dbReference type="eggNOG" id="KOG0017">
    <property type="taxonomic scope" value="Eukaryota"/>
</dbReference>
<evidence type="ECO:0000259" key="1">
    <source>
        <dbReference type="PROSITE" id="PS50878"/>
    </source>
</evidence>
<dbReference type="SUPFAM" id="SSF56672">
    <property type="entry name" value="DNA/RNA polymerases"/>
    <property type="match status" value="1"/>
</dbReference>
<dbReference type="AlphaFoldDB" id="A0A1U7XYS4"/>
<dbReference type="PROSITE" id="PS50878">
    <property type="entry name" value="RT_POL"/>
    <property type="match status" value="1"/>
</dbReference>
<dbReference type="PANTHER" id="PTHR24559">
    <property type="entry name" value="TRANSPOSON TY3-I GAG-POL POLYPROTEIN"/>
    <property type="match status" value="1"/>
</dbReference>
<name>A0A1U7XYS4_NICSY</name>
<reference evidence="3" key="2">
    <citation type="submission" date="2025-08" db="UniProtKB">
        <authorList>
            <consortium name="RefSeq"/>
        </authorList>
    </citation>
    <scope>IDENTIFICATION</scope>
    <source>
        <tissue evidence="3">Leaf</tissue>
    </source>
</reference>
<gene>
    <name evidence="3" type="primary">LOC104238882</name>
</gene>
<dbReference type="InterPro" id="IPR043502">
    <property type="entry name" value="DNA/RNA_pol_sf"/>
</dbReference>
<dbReference type="InterPro" id="IPR053134">
    <property type="entry name" value="RNA-dir_DNA_polymerase"/>
</dbReference>
<dbReference type="InterPro" id="IPR000477">
    <property type="entry name" value="RT_dom"/>
</dbReference>
<evidence type="ECO:0000313" key="2">
    <source>
        <dbReference type="Proteomes" id="UP000189701"/>
    </source>
</evidence>
<protein>
    <submittedName>
        <fullName evidence="3">Uncharacterized protein K02A2.6-like</fullName>
    </submittedName>
</protein>
<proteinExistence type="predicted"/>
<feature type="domain" description="Reverse transcriptase" evidence="1">
    <location>
        <begin position="151"/>
        <end position="333"/>
    </location>
</feature>